<dbReference type="RefSeq" id="WP_072971477.1">
    <property type="nucleotide sequence ID" value="NZ_FRBY01000002.1"/>
</dbReference>
<feature type="domain" description="PKD/Chitinase" evidence="2">
    <location>
        <begin position="122"/>
        <end position="205"/>
    </location>
</feature>
<protein>
    <recommendedName>
        <fullName evidence="2">PKD/Chitinase domain-containing protein</fullName>
    </recommendedName>
</protein>
<dbReference type="Gene3D" id="2.60.40.10">
    <property type="entry name" value="Immunoglobulins"/>
    <property type="match status" value="1"/>
</dbReference>
<dbReference type="InterPro" id="IPR035986">
    <property type="entry name" value="PKD_dom_sf"/>
</dbReference>
<dbReference type="OrthoDB" id="5381604at2"/>
<evidence type="ECO:0000313" key="3">
    <source>
        <dbReference type="EMBL" id="SHL90121.1"/>
    </source>
</evidence>
<keyword evidence="4" id="KW-1185">Reference proteome</keyword>
<dbReference type="STRING" id="29534.SAMN05444366_1978"/>
<evidence type="ECO:0000259" key="2">
    <source>
        <dbReference type="SMART" id="SM00089"/>
    </source>
</evidence>
<name>A0A1M7EEA6_9FLAO</name>
<dbReference type="InterPro" id="IPR022409">
    <property type="entry name" value="PKD/Chitinase_dom"/>
</dbReference>
<dbReference type="Gene3D" id="2.60.120.260">
    <property type="entry name" value="Galactose-binding domain-like"/>
    <property type="match status" value="2"/>
</dbReference>
<dbReference type="AlphaFoldDB" id="A0A1M7EEA6"/>
<dbReference type="PROSITE" id="PS51257">
    <property type="entry name" value="PROKAR_LIPOPROTEIN"/>
    <property type="match status" value="1"/>
</dbReference>
<feature type="domain" description="PKD/Chitinase" evidence="2">
    <location>
        <begin position="39"/>
        <end position="114"/>
    </location>
</feature>
<proteinExistence type="predicted"/>
<dbReference type="EMBL" id="FRBY01000002">
    <property type="protein sequence ID" value="SHL90121.1"/>
    <property type="molecule type" value="Genomic_DNA"/>
</dbReference>
<dbReference type="SMART" id="SM00089">
    <property type="entry name" value="PKD"/>
    <property type="match status" value="2"/>
</dbReference>
<accession>A0A1M7EEA6</accession>
<keyword evidence="1" id="KW-0732">Signal</keyword>
<gene>
    <name evidence="3" type="ORF">SAMN05444366_1978</name>
</gene>
<dbReference type="CDD" id="cd00146">
    <property type="entry name" value="PKD"/>
    <property type="match status" value="1"/>
</dbReference>
<feature type="chain" id="PRO_5012409969" description="PKD/Chitinase domain-containing protein" evidence="1">
    <location>
        <begin position="22"/>
        <end position="517"/>
    </location>
</feature>
<reference evidence="4" key="1">
    <citation type="submission" date="2016-11" db="EMBL/GenBank/DDBJ databases">
        <authorList>
            <person name="Varghese N."/>
            <person name="Submissions S."/>
        </authorList>
    </citation>
    <scope>NUCLEOTIDE SEQUENCE [LARGE SCALE GENOMIC DNA]</scope>
    <source>
        <strain evidence="4">DSM 1811</strain>
    </source>
</reference>
<dbReference type="SUPFAM" id="SSF49299">
    <property type="entry name" value="PKD domain"/>
    <property type="match status" value="1"/>
</dbReference>
<dbReference type="InterPro" id="IPR013783">
    <property type="entry name" value="Ig-like_fold"/>
</dbReference>
<evidence type="ECO:0000313" key="4">
    <source>
        <dbReference type="Proteomes" id="UP000184121"/>
    </source>
</evidence>
<evidence type="ECO:0000256" key="1">
    <source>
        <dbReference type="SAM" id="SignalP"/>
    </source>
</evidence>
<feature type="signal peptide" evidence="1">
    <location>
        <begin position="1"/>
        <end position="21"/>
    </location>
</feature>
<sequence length="517" mass="55696">MKKIHFIISLFVLTIFSGCSSDESSNIDLDGISAPSNISALTTIAQDNSGKVTFLPKGEGVTQYKVNFGDGSPESDYLAPGATANHTYPEGVYQAKIKAMGINGKVTEVTQKVTVSFLAPTNLQVTLAHVTGDNLSASVTAKANLETFFQVYFGETPNETPTDFMEGETIKHTYASVGEYKVKVVALSGGIASTTYEETITISNPVLLPVDFESTTLNYAFNNFGGANTAVANNPSVNEENPSAKVAKLNKSAGSEVWAGSFIELGAPIDFSTLKKIKLKAWSPKAGIVVKMKLENLTNPDINTEVDVTNTIANGWEELTFDFSAVDNAKNYQRLVVFFDFGNNGTGADYYFDDIELTAGVETVKLPLTFESSVLTYVFTSFGGANSVLGDNPDKTGINTSAKVGALTKGNGAETWAGSFIELASPLNFSTFKKMKMKVWSPQAGIVVKMKFENMSDSSINKEVDATTTVANGWEELTFDFDGATTANQFQRVVVFFDFGVSGTGKTYYFDDIKQSN</sequence>
<organism evidence="3 4">
    <name type="scientific">Flavobacterium saccharophilum</name>
    <dbReference type="NCBI Taxonomy" id="29534"/>
    <lineage>
        <taxon>Bacteria</taxon>
        <taxon>Pseudomonadati</taxon>
        <taxon>Bacteroidota</taxon>
        <taxon>Flavobacteriia</taxon>
        <taxon>Flavobacteriales</taxon>
        <taxon>Flavobacteriaceae</taxon>
        <taxon>Flavobacterium</taxon>
    </lineage>
</organism>
<dbReference type="Proteomes" id="UP000184121">
    <property type="component" value="Unassembled WGS sequence"/>
</dbReference>